<accession>A0A4Q8LAS2</accession>
<comment type="caution">
    <text evidence="1">The sequence shown here is derived from an EMBL/GenBank/DDBJ whole genome shotgun (WGS) entry which is preliminary data.</text>
</comment>
<gene>
    <name evidence="1" type="ORF">EA660_08190</name>
</gene>
<dbReference type="Proteomes" id="UP000292627">
    <property type="component" value="Unassembled WGS sequence"/>
</dbReference>
<evidence type="ECO:0000313" key="2">
    <source>
        <dbReference type="Proteomes" id="UP000292627"/>
    </source>
</evidence>
<name>A0A4Q8LAS2_9GAMM</name>
<sequence length="141" mass="15868">MATLLKFPSDRIVRAPRQRVARPRTRPTGTSAQVLSLPAPPISPVEVQKDRVAGLLVDRAFAKGKVVSHAQARRALDPIRPRALTADEAELARLVHVSLMAKGRPDTLEQVRQRVLKASLEMEQRFRDRAREAWEVRGRKP</sequence>
<protein>
    <submittedName>
        <fullName evidence="1">Uncharacterized protein</fullName>
    </submittedName>
</protein>
<dbReference type="RefSeq" id="WP_130551063.1">
    <property type="nucleotide sequence ID" value="NZ_SHMC01000003.1"/>
</dbReference>
<organism evidence="1 2">
    <name type="scientific">Pseudoxanthomonas winnipegensis</name>
    <dbReference type="NCBI Taxonomy" id="2480810"/>
    <lineage>
        <taxon>Bacteria</taxon>
        <taxon>Pseudomonadati</taxon>
        <taxon>Pseudomonadota</taxon>
        <taxon>Gammaproteobacteria</taxon>
        <taxon>Lysobacterales</taxon>
        <taxon>Lysobacteraceae</taxon>
        <taxon>Pseudoxanthomonas</taxon>
    </lineage>
</organism>
<reference evidence="1 2" key="1">
    <citation type="submission" date="2019-02" db="EMBL/GenBank/DDBJ databases">
        <title>WGS of Pseudoxanthomonas species novum from clinical isolates.</title>
        <authorList>
            <person name="Bernier A.-M."/>
            <person name="Bernard K."/>
            <person name="Vachon A."/>
        </authorList>
    </citation>
    <scope>NUCLEOTIDE SEQUENCE [LARGE SCALE GENOMIC DNA]</scope>
    <source>
        <strain evidence="1 2">NML171200</strain>
    </source>
</reference>
<dbReference type="EMBL" id="SHMC01000003">
    <property type="protein sequence ID" value="TAA25429.1"/>
    <property type="molecule type" value="Genomic_DNA"/>
</dbReference>
<evidence type="ECO:0000313" key="1">
    <source>
        <dbReference type="EMBL" id="TAA25429.1"/>
    </source>
</evidence>
<dbReference type="AlphaFoldDB" id="A0A4Q8LAS2"/>
<proteinExistence type="predicted"/>